<feature type="domain" description="Phosphoribulokinase/uridine kinase" evidence="1">
    <location>
        <begin position="53"/>
        <end position="248"/>
    </location>
</feature>
<dbReference type="InterPro" id="IPR027417">
    <property type="entry name" value="P-loop_NTPase"/>
</dbReference>
<dbReference type="GO" id="GO:0005524">
    <property type="term" value="F:ATP binding"/>
    <property type="evidence" value="ECO:0007669"/>
    <property type="project" value="InterPro"/>
</dbReference>
<proteinExistence type="predicted"/>
<dbReference type="RefSeq" id="WP_013484310.1">
    <property type="nucleotide sequence ID" value="NC_014828.1"/>
</dbReference>
<dbReference type="KEGG" id="eha:Ethha_0343"/>
<dbReference type="HOGENOM" id="CLU_023775_0_0_9"/>
<evidence type="ECO:0000259" key="1">
    <source>
        <dbReference type="Pfam" id="PF00485"/>
    </source>
</evidence>
<dbReference type="Proteomes" id="UP000001551">
    <property type="component" value="Chromosome"/>
</dbReference>
<dbReference type="AlphaFoldDB" id="E6U7Z7"/>
<gene>
    <name evidence="2" type="ordered locus">Ethha_0343</name>
</gene>
<dbReference type="InterPro" id="IPR006083">
    <property type="entry name" value="PRK/URK"/>
</dbReference>
<evidence type="ECO:0000313" key="3">
    <source>
        <dbReference type="Proteomes" id="UP000001551"/>
    </source>
</evidence>
<dbReference type="Pfam" id="PF00485">
    <property type="entry name" value="PRK"/>
    <property type="match status" value="1"/>
</dbReference>
<dbReference type="eggNOG" id="COG0572">
    <property type="taxonomic scope" value="Bacteria"/>
</dbReference>
<dbReference type="GO" id="GO:0016301">
    <property type="term" value="F:kinase activity"/>
    <property type="evidence" value="ECO:0007669"/>
    <property type="project" value="UniProtKB-KW"/>
</dbReference>
<keyword evidence="2" id="KW-0808">Transferase</keyword>
<keyword evidence="2" id="KW-0418">Kinase</keyword>
<dbReference type="STRING" id="663278.Ethha_0343"/>
<dbReference type="PANTHER" id="PTHR10285">
    <property type="entry name" value="URIDINE KINASE"/>
    <property type="match status" value="1"/>
</dbReference>
<reference evidence="2 3" key="1">
    <citation type="submission" date="2010-12" db="EMBL/GenBank/DDBJ databases">
        <title>Complete sequence of Ethanoligenens harbinense YUAN-3.</title>
        <authorList>
            <person name="Lucas S."/>
            <person name="Copeland A."/>
            <person name="Lapidus A."/>
            <person name="Cheng J.-F."/>
            <person name="Bruce D."/>
            <person name="Goodwin L."/>
            <person name="Pitluck S."/>
            <person name="Chertkov O."/>
            <person name="Misra M."/>
            <person name="Detter J.C."/>
            <person name="Han C."/>
            <person name="Tapia R."/>
            <person name="Land M."/>
            <person name="Hauser L."/>
            <person name="Jeffries C."/>
            <person name="Kyrpides N."/>
            <person name="Ivanova N."/>
            <person name="Mikhailova N."/>
            <person name="Wang A."/>
            <person name="Mouttaki H."/>
            <person name="He Z."/>
            <person name="Zhou J."/>
            <person name="Hemme C.L."/>
            <person name="Woyke T."/>
        </authorList>
    </citation>
    <scope>NUCLEOTIDE SEQUENCE [LARGE SCALE GENOMIC DNA]</scope>
    <source>
        <strain evidence="3">DSM 18485 / JCM 12961 / CGMCC 1.5033 / YUAN-3</strain>
    </source>
</reference>
<sequence length="341" mass="38128">MAAGLPKILVEDVNRRAADAKQFFQECNARYEHDLAQVVEDIAQRAGRHRQFILLAGPSASGKTTTSLKLKAGLMARGIRAVTVSLDDFFKDRAETPLQPDGKPDYESPAALDLDLFTQVTEELLEKEKASFPIFDFKLARRGEKMRRLELPQGSVAVVEGLHALNPLVASCLPDERVFRLYVSVSSEFADADGNVLLSARDIRLVRRVLRDYRFRASSAAHTLELWEDVCRGEDAFVRPFKPLADRTLDTVFACEPCLFAGMALWHFESAWEDGPFTHEARRLVAAMKQFPRISQRVIPPACLLREFLGGSLYLNKKTIRRRRGYGSRPHAAGQAPATGG</sequence>
<dbReference type="SUPFAM" id="SSF52540">
    <property type="entry name" value="P-loop containing nucleoside triphosphate hydrolases"/>
    <property type="match status" value="1"/>
</dbReference>
<accession>E6U7Z7</accession>
<organism evidence="2 3">
    <name type="scientific">Ethanoligenens harbinense (strain DSM 18485 / JCM 12961 / CGMCC 1.5033 / YUAN-3)</name>
    <dbReference type="NCBI Taxonomy" id="663278"/>
    <lineage>
        <taxon>Bacteria</taxon>
        <taxon>Bacillati</taxon>
        <taxon>Bacillota</taxon>
        <taxon>Clostridia</taxon>
        <taxon>Eubacteriales</taxon>
        <taxon>Oscillospiraceae</taxon>
        <taxon>Ethanoligenens</taxon>
    </lineage>
</organism>
<dbReference type="EMBL" id="CP002400">
    <property type="protein sequence ID" value="ADU25929.1"/>
    <property type="molecule type" value="Genomic_DNA"/>
</dbReference>
<name>E6U7Z7_ETHHY</name>
<dbReference type="CDD" id="cd02028">
    <property type="entry name" value="UMPK_like"/>
    <property type="match status" value="1"/>
</dbReference>
<keyword evidence="3" id="KW-1185">Reference proteome</keyword>
<evidence type="ECO:0000313" key="2">
    <source>
        <dbReference type="EMBL" id="ADU25929.1"/>
    </source>
</evidence>
<protein>
    <submittedName>
        <fullName evidence="2">Phosphoribulokinase / uridine kinase family protein</fullName>
    </submittedName>
</protein>
<dbReference type="Gene3D" id="3.40.50.300">
    <property type="entry name" value="P-loop containing nucleotide triphosphate hydrolases"/>
    <property type="match status" value="1"/>
</dbReference>